<dbReference type="FunFam" id="3.80.10.10:FF:001164">
    <property type="entry name" value="GH01279p"/>
    <property type="match status" value="1"/>
</dbReference>
<keyword evidence="4" id="KW-1133">Transmembrane helix</keyword>
<dbReference type="PANTHER" id="PTHR45712:SF22">
    <property type="entry name" value="INSULIN-LIKE GROWTH FACTOR-BINDING PROTEIN COMPLEX ACID LABILE SUBUNIT"/>
    <property type="match status" value="1"/>
</dbReference>
<reference evidence="6" key="2">
    <citation type="submission" date="2023-05" db="EMBL/GenBank/DDBJ databases">
        <authorList>
            <person name="Fouks B."/>
        </authorList>
    </citation>
    <scope>NUCLEOTIDE SEQUENCE</scope>
    <source>
        <strain evidence="6">Stay&amp;Tobe</strain>
        <tissue evidence="6">Testes</tissue>
    </source>
</reference>
<dbReference type="Proteomes" id="UP001233999">
    <property type="component" value="Unassembled WGS sequence"/>
</dbReference>
<dbReference type="EMBL" id="JASPKZ010010006">
    <property type="protein sequence ID" value="KAJ9575312.1"/>
    <property type="molecule type" value="Genomic_DNA"/>
</dbReference>
<evidence type="ECO:0000256" key="1">
    <source>
        <dbReference type="ARBA" id="ARBA00022614"/>
    </source>
</evidence>
<feature type="transmembrane region" description="Helical" evidence="4">
    <location>
        <begin position="397"/>
        <end position="422"/>
    </location>
</feature>
<dbReference type="SMART" id="SM00369">
    <property type="entry name" value="LRR_TYP"/>
    <property type="match status" value="9"/>
</dbReference>
<dbReference type="PRINTS" id="PR00019">
    <property type="entry name" value="LEURICHRPT"/>
</dbReference>
<feature type="compositionally biased region" description="Basic and acidic residues" evidence="3">
    <location>
        <begin position="549"/>
        <end position="567"/>
    </location>
</feature>
<gene>
    <name evidence="6" type="ORF">L9F63_025737</name>
</gene>
<dbReference type="InterPro" id="IPR050333">
    <property type="entry name" value="SLRP"/>
</dbReference>
<proteinExistence type="predicted"/>
<protein>
    <submittedName>
        <fullName evidence="6">Uncharacterized protein</fullName>
    </submittedName>
</protein>
<evidence type="ECO:0000256" key="3">
    <source>
        <dbReference type="SAM" id="MobiDB-lite"/>
    </source>
</evidence>
<dbReference type="PANTHER" id="PTHR45712">
    <property type="entry name" value="AGAP008170-PA"/>
    <property type="match status" value="1"/>
</dbReference>
<feature type="chain" id="PRO_5041972040" evidence="5">
    <location>
        <begin position="22"/>
        <end position="620"/>
    </location>
</feature>
<keyword evidence="4" id="KW-0472">Membrane</keyword>
<keyword evidence="2" id="KW-0677">Repeat</keyword>
<feature type="signal peptide" evidence="5">
    <location>
        <begin position="1"/>
        <end position="21"/>
    </location>
</feature>
<dbReference type="InterPro" id="IPR003591">
    <property type="entry name" value="Leu-rich_rpt_typical-subtyp"/>
</dbReference>
<evidence type="ECO:0000313" key="6">
    <source>
        <dbReference type="EMBL" id="KAJ9575312.1"/>
    </source>
</evidence>
<sequence length="620" mass="71531">MAVSISGILATITLLLVVVRGKTPSCPNFCKCPVKYRADCLNLSLTRVPANLHSEIKFLNFSNNHLGMISKSVLDSNIQHLKILDLSYNKIAIIHSGAIEDLKELIFLYLSGNEITNMVQDVFQYNTRLEFLKLDKNVLIIPSNRPFLNIPSLKSLNMAACNIKIIPEITFAKLENLCELNLSHNRLLNLESGVFLPLKYLKTLYLSNNLLRELPQDVFVSLKTLEVLDLSRNQLQTLNSQVFAFLENVDLLDLSYNKFKTLNPEVFAQMTRLKTLHLHKNILNYITENHFSKLNNLSLLDLSGNDLYDFNFRIICRLDNLSYLKISENRFSCDCTLWQLWRWSADKNITFLSTCEEPRFESSVVGFEELRRNKSCNATMCELKMDIEIPEELFKPIYIYIMVGFGFLVVIAATCLTVWAVIRYRKQICRKNHTVVATEHSVNTMTYISRPRAEQLDQISREYVQRQLDLQHELHRRHQEALMRGRLHRQLSSSLRSLSERDSTYQNIRHSYHEQRLPSVADDESAWFNADTLPSNNRTYVPSPSVRNSDSRRDRSASEPKLKEHPKLGSNIVDEGGANAPKYDSSVLCPLPRRARRSLVLEFSPRTDEVPEENVETNRL</sequence>
<evidence type="ECO:0000256" key="4">
    <source>
        <dbReference type="SAM" id="Phobius"/>
    </source>
</evidence>
<keyword evidence="1" id="KW-0433">Leucine-rich repeat</keyword>
<dbReference type="Pfam" id="PF13855">
    <property type="entry name" value="LRR_8"/>
    <property type="match status" value="2"/>
</dbReference>
<evidence type="ECO:0000256" key="5">
    <source>
        <dbReference type="SAM" id="SignalP"/>
    </source>
</evidence>
<organism evidence="6 7">
    <name type="scientific">Diploptera punctata</name>
    <name type="common">Pacific beetle cockroach</name>
    <dbReference type="NCBI Taxonomy" id="6984"/>
    <lineage>
        <taxon>Eukaryota</taxon>
        <taxon>Metazoa</taxon>
        <taxon>Ecdysozoa</taxon>
        <taxon>Arthropoda</taxon>
        <taxon>Hexapoda</taxon>
        <taxon>Insecta</taxon>
        <taxon>Pterygota</taxon>
        <taxon>Neoptera</taxon>
        <taxon>Polyneoptera</taxon>
        <taxon>Dictyoptera</taxon>
        <taxon>Blattodea</taxon>
        <taxon>Blaberoidea</taxon>
        <taxon>Blaberidae</taxon>
        <taxon>Diplopterinae</taxon>
        <taxon>Diploptera</taxon>
    </lineage>
</organism>
<dbReference type="SUPFAM" id="SSF52058">
    <property type="entry name" value="L domain-like"/>
    <property type="match status" value="1"/>
</dbReference>
<reference evidence="6" key="1">
    <citation type="journal article" date="2023" name="IScience">
        <title>Live-bearing cockroach genome reveals convergent evolutionary mechanisms linked to viviparity in insects and beyond.</title>
        <authorList>
            <person name="Fouks B."/>
            <person name="Harrison M.C."/>
            <person name="Mikhailova A.A."/>
            <person name="Marchal E."/>
            <person name="English S."/>
            <person name="Carruthers M."/>
            <person name="Jennings E.C."/>
            <person name="Chiamaka E.L."/>
            <person name="Frigard R.A."/>
            <person name="Pippel M."/>
            <person name="Attardo G.M."/>
            <person name="Benoit J.B."/>
            <person name="Bornberg-Bauer E."/>
            <person name="Tobe S.S."/>
        </authorList>
    </citation>
    <scope>NUCLEOTIDE SEQUENCE</scope>
    <source>
        <strain evidence="6">Stay&amp;Tobe</strain>
    </source>
</reference>
<keyword evidence="4" id="KW-0812">Transmembrane</keyword>
<dbReference type="InterPro" id="IPR032675">
    <property type="entry name" value="LRR_dom_sf"/>
</dbReference>
<dbReference type="Gene3D" id="3.80.10.10">
    <property type="entry name" value="Ribonuclease Inhibitor"/>
    <property type="match status" value="3"/>
</dbReference>
<dbReference type="AlphaFoldDB" id="A0AAD7Z820"/>
<keyword evidence="7" id="KW-1185">Reference proteome</keyword>
<name>A0AAD7Z820_DIPPU</name>
<evidence type="ECO:0000313" key="7">
    <source>
        <dbReference type="Proteomes" id="UP001233999"/>
    </source>
</evidence>
<feature type="region of interest" description="Disordered" evidence="3">
    <location>
        <begin position="531"/>
        <end position="589"/>
    </location>
</feature>
<dbReference type="PROSITE" id="PS51450">
    <property type="entry name" value="LRR"/>
    <property type="match status" value="2"/>
</dbReference>
<accession>A0AAD7Z820</accession>
<evidence type="ECO:0000256" key="2">
    <source>
        <dbReference type="ARBA" id="ARBA00022737"/>
    </source>
</evidence>
<dbReference type="InterPro" id="IPR001611">
    <property type="entry name" value="Leu-rich_rpt"/>
</dbReference>
<keyword evidence="5" id="KW-0732">Signal</keyword>
<comment type="caution">
    <text evidence="6">The sequence shown here is derived from an EMBL/GenBank/DDBJ whole genome shotgun (WGS) entry which is preliminary data.</text>
</comment>